<feature type="transmembrane region" description="Helical" evidence="12">
    <location>
        <begin position="155"/>
        <end position="176"/>
    </location>
</feature>
<comment type="cofactor">
    <cofactor evidence="1">
        <name>heme b</name>
        <dbReference type="ChEBI" id="CHEBI:60344"/>
    </cofactor>
</comment>
<dbReference type="Pfam" id="PF02628">
    <property type="entry name" value="COX15-CtaA"/>
    <property type="match status" value="1"/>
</dbReference>
<evidence type="ECO:0000256" key="7">
    <source>
        <dbReference type="ARBA" id="ARBA00023004"/>
    </source>
</evidence>
<protein>
    <submittedName>
        <fullName evidence="15">DUF4149 domain-containing protein</fullName>
    </submittedName>
</protein>
<dbReference type="GO" id="GO:0120547">
    <property type="term" value="F:heme A synthase activity"/>
    <property type="evidence" value="ECO:0007669"/>
    <property type="project" value="UniProtKB-EC"/>
</dbReference>
<feature type="transmembrane region" description="Helical" evidence="12">
    <location>
        <begin position="6"/>
        <end position="23"/>
    </location>
</feature>
<evidence type="ECO:0000256" key="4">
    <source>
        <dbReference type="ARBA" id="ARBA00022723"/>
    </source>
</evidence>
<evidence type="ECO:0000313" key="15">
    <source>
        <dbReference type="WBParaSite" id="ECPE_0001010401-mRNA-1"/>
    </source>
</evidence>
<feature type="transmembrane region" description="Helical" evidence="12">
    <location>
        <begin position="92"/>
        <end position="115"/>
    </location>
</feature>
<accession>A0A183ASY7</accession>
<keyword evidence="14" id="KW-1185">Reference proteome</keyword>
<dbReference type="OrthoDB" id="1726137at2759"/>
<dbReference type="GO" id="GO:0046872">
    <property type="term" value="F:metal ion binding"/>
    <property type="evidence" value="ECO:0007669"/>
    <property type="project" value="UniProtKB-KW"/>
</dbReference>
<comment type="catalytic activity">
    <reaction evidence="11">
        <text>Fe(II)-heme o + 2 A + H2O = Fe(II)-heme a + 2 AH2</text>
        <dbReference type="Rhea" id="RHEA:63388"/>
        <dbReference type="ChEBI" id="CHEBI:13193"/>
        <dbReference type="ChEBI" id="CHEBI:15377"/>
        <dbReference type="ChEBI" id="CHEBI:17499"/>
        <dbReference type="ChEBI" id="CHEBI:60530"/>
        <dbReference type="ChEBI" id="CHEBI:61715"/>
        <dbReference type="EC" id="1.17.99.9"/>
    </reaction>
    <physiologicalReaction direction="left-to-right" evidence="11">
        <dbReference type="Rhea" id="RHEA:63389"/>
    </physiologicalReaction>
</comment>
<dbReference type="WBParaSite" id="ECPE_0001010401-mRNA-1">
    <property type="protein sequence ID" value="ECPE_0001010401-mRNA-1"/>
    <property type="gene ID" value="ECPE_0001010401"/>
</dbReference>
<sequence length="183" mass="20189">MKPRVLIYGSLIGLQGVLGWLMVRSGLREPRRPAGLAKDEQYVGVPRVDHYWLCAHLCSAVVLYTLFLWSGFEHLAQHPPVSQNKVLSNRISAHHLQLFLLAGAFVAGLDAGLVYNSWPKMADRWVPADLVVPRYGSTIGNLMNNPTGVQFMHRMLAYTTVAASTALWVVVMRAGLAATGPRI</sequence>
<evidence type="ECO:0000256" key="1">
    <source>
        <dbReference type="ARBA" id="ARBA00001970"/>
    </source>
</evidence>
<dbReference type="PANTHER" id="PTHR23289">
    <property type="entry name" value="CYTOCHROME C OXIDASE ASSEMBLY PROTEIN COX15"/>
    <property type="match status" value="1"/>
</dbReference>
<dbReference type="AlphaFoldDB" id="A0A183ASY7"/>
<evidence type="ECO:0000256" key="6">
    <source>
        <dbReference type="ARBA" id="ARBA00023002"/>
    </source>
</evidence>
<feature type="transmembrane region" description="Helical" evidence="12">
    <location>
        <begin position="51"/>
        <end position="72"/>
    </location>
</feature>
<dbReference type="GO" id="GO:0006784">
    <property type="term" value="P:heme A biosynthetic process"/>
    <property type="evidence" value="ECO:0007669"/>
    <property type="project" value="InterPro"/>
</dbReference>
<keyword evidence="7" id="KW-0408">Iron</keyword>
<evidence type="ECO:0000256" key="3">
    <source>
        <dbReference type="ARBA" id="ARBA00022692"/>
    </source>
</evidence>
<comment type="subcellular location">
    <subcellularLocation>
        <location evidence="2">Membrane</location>
        <topology evidence="2">Multi-pass membrane protein</topology>
    </subcellularLocation>
</comment>
<evidence type="ECO:0000256" key="8">
    <source>
        <dbReference type="ARBA" id="ARBA00023133"/>
    </source>
</evidence>
<keyword evidence="5 12" id="KW-1133">Transmembrane helix</keyword>
<keyword evidence="8" id="KW-0350">Heme biosynthesis</keyword>
<evidence type="ECO:0000256" key="2">
    <source>
        <dbReference type="ARBA" id="ARBA00004141"/>
    </source>
</evidence>
<evidence type="ECO:0000256" key="10">
    <source>
        <dbReference type="ARBA" id="ARBA00044501"/>
    </source>
</evidence>
<evidence type="ECO:0000313" key="14">
    <source>
        <dbReference type="Proteomes" id="UP000272942"/>
    </source>
</evidence>
<dbReference type="PANTHER" id="PTHR23289:SF2">
    <property type="entry name" value="CYTOCHROME C OXIDASE ASSEMBLY PROTEIN COX15 HOMOLOG"/>
    <property type="match status" value="1"/>
</dbReference>
<reference evidence="13 14" key="2">
    <citation type="submission" date="2018-11" db="EMBL/GenBank/DDBJ databases">
        <authorList>
            <consortium name="Pathogen Informatics"/>
        </authorList>
    </citation>
    <scope>NUCLEOTIDE SEQUENCE [LARGE SCALE GENOMIC DNA]</scope>
    <source>
        <strain evidence="13 14">Egypt</strain>
    </source>
</reference>
<dbReference type="Proteomes" id="UP000272942">
    <property type="component" value="Unassembled WGS sequence"/>
</dbReference>
<keyword evidence="9 12" id="KW-0472">Membrane</keyword>
<organism evidence="15">
    <name type="scientific">Echinostoma caproni</name>
    <dbReference type="NCBI Taxonomy" id="27848"/>
    <lineage>
        <taxon>Eukaryota</taxon>
        <taxon>Metazoa</taxon>
        <taxon>Spiralia</taxon>
        <taxon>Lophotrochozoa</taxon>
        <taxon>Platyhelminthes</taxon>
        <taxon>Trematoda</taxon>
        <taxon>Digenea</taxon>
        <taxon>Plagiorchiida</taxon>
        <taxon>Echinostomata</taxon>
        <taxon>Echinostomatoidea</taxon>
        <taxon>Echinostomatidae</taxon>
        <taxon>Echinostoma</taxon>
    </lineage>
</organism>
<evidence type="ECO:0000256" key="9">
    <source>
        <dbReference type="ARBA" id="ARBA00023136"/>
    </source>
</evidence>
<dbReference type="EMBL" id="UZAN01048434">
    <property type="protein sequence ID" value="VDP86435.1"/>
    <property type="molecule type" value="Genomic_DNA"/>
</dbReference>
<comment type="pathway">
    <text evidence="10">Porphyrin-containing compound metabolism; heme A biosynthesis; heme A from heme O: step 1/1.</text>
</comment>
<gene>
    <name evidence="13" type="ORF">ECPE_LOCUS10072</name>
</gene>
<evidence type="ECO:0000256" key="12">
    <source>
        <dbReference type="SAM" id="Phobius"/>
    </source>
</evidence>
<keyword evidence="3 12" id="KW-0812">Transmembrane</keyword>
<dbReference type="InterPro" id="IPR023754">
    <property type="entry name" value="HemeA_Synthase_type2"/>
</dbReference>
<reference evidence="15" key="1">
    <citation type="submission" date="2016-06" db="UniProtKB">
        <authorList>
            <consortium name="WormBaseParasite"/>
        </authorList>
    </citation>
    <scope>IDENTIFICATION</scope>
</reference>
<evidence type="ECO:0000256" key="5">
    <source>
        <dbReference type="ARBA" id="ARBA00022989"/>
    </source>
</evidence>
<proteinExistence type="predicted"/>
<dbReference type="GO" id="GO:0005743">
    <property type="term" value="C:mitochondrial inner membrane"/>
    <property type="evidence" value="ECO:0007669"/>
    <property type="project" value="TreeGrafter"/>
</dbReference>
<evidence type="ECO:0000256" key="11">
    <source>
        <dbReference type="ARBA" id="ARBA00048044"/>
    </source>
</evidence>
<dbReference type="InterPro" id="IPR003780">
    <property type="entry name" value="COX15/CtaA_fam"/>
</dbReference>
<dbReference type="GO" id="GO:0016653">
    <property type="term" value="F:oxidoreductase activity, acting on NAD(P)H, heme protein as acceptor"/>
    <property type="evidence" value="ECO:0007669"/>
    <property type="project" value="TreeGrafter"/>
</dbReference>
<name>A0A183ASY7_9TREM</name>
<keyword evidence="4" id="KW-0479">Metal-binding</keyword>
<evidence type="ECO:0000313" key="13">
    <source>
        <dbReference type="EMBL" id="VDP86435.1"/>
    </source>
</evidence>
<keyword evidence="6" id="KW-0560">Oxidoreductase</keyword>